<organism evidence="1 2">
    <name type="scientific">Pistacia atlantica</name>
    <dbReference type="NCBI Taxonomy" id="434234"/>
    <lineage>
        <taxon>Eukaryota</taxon>
        <taxon>Viridiplantae</taxon>
        <taxon>Streptophyta</taxon>
        <taxon>Embryophyta</taxon>
        <taxon>Tracheophyta</taxon>
        <taxon>Spermatophyta</taxon>
        <taxon>Magnoliopsida</taxon>
        <taxon>eudicotyledons</taxon>
        <taxon>Gunneridae</taxon>
        <taxon>Pentapetalae</taxon>
        <taxon>rosids</taxon>
        <taxon>malvids</taxon>
        <taxon>Sapindales</taxon>
        <taxon>Anacardiaceae</taxon>
        <taxon>Pistacia</taxon>
    </lineage>
</organism>
<dbReference type="Proteomes" id="UP001164250">
    <property type="component" value="Chromosome 15"/>
</dbReference>
<comment type="caution">
    <text evidence="1">The sequence shown here is derived from an EMBL/GenBank/DDBJ whole genome shotgun (WGS) entry which is preliminary data.</text>
</comment>
<proteinExistence type="predicted"/>
<protein>
    <submittedName>
        <fullName evidence="1">Uncharacterized protein</fullName>
    </submittedName>
</protein>
<sequence length="140" mass="15764">MRSMAITGYSSTYILVQSPGSVLRPARKTFMLKQSQVPILKTPALKIRSSFKTKVFEDKLEGIICYRDENGEMVCEGYDEGPRFPQQIPTTTYDPRDAEIMNILLQRWLDIVNNGESSKADKGGVAVKEDINGNGFNSFY</sequence>
<reference evidence="2" key="1">
    <citation type="journal article" date="2023" name="G3 (Bethesda)">
        <title>Genome assembly and association tests identify interacting loci associated with vigor, precocity, and sex in interspecific pistachio rootstocks.</title>
        <authorList>
            <person name="Palmer W."/>
            <person name="Jacygrad E."/>
            <person name="Sagayaradj S."/>
            <person name="Cavanaugh K."/>
            <person name="Han R."/>
            <person name="Bertier L."/>
            <person name="Beede B."/>
            <person name="Kafkas S."/>
            <person name="Golino D."/>
            <person name="Preece J."/>
            <person name="Michelmore R."/>
        </authorList>
    </citation>
    <scope>NUCLEOTIDE SEQUENCE [LARGE SCALE GENOMIC DNA]</scope>
</reference>
<accession>A0ACC0ZT43</accession>
<evidence type="ECO:0000313" key="2">
    <source>
        <dbReference type="Proteomes" id="UP001164250"/>
    </source>
</evidence>
<name>A0ACC0ZT43_9ROSI</name>
<evidence type="ECO:0000313" key="1">
    <source>
        <dbReference type="EMBL" id="KAJ0075212.1"/>
    </source>
</evidence>
<dbReference type="EMBL" id="CM047910">
    <property type="protein sequence ID" value="KAJ0075212.1"/>
    <property type="molecule type" value="Genomic_DNA"/>
</dbReference>
<gene>
    <name evidence="1" type="ORF">Patl1_33852</name>
</gene>
<keyword evidence="2" id="KW-1185">Reference proteome</keyword>